<proteinExistence type="predicted"/>
<keyword evidence="2" id="KW-1185">Reference proteome</keyword>
<dbReference type="InParanoid" id="A0A0V0QK58"/>
<dbReference type="EMBL" id="LDAU01000155">
    <property type="protein sequence ID" value="KRX02416.1"/>
    <property type="molecule type" value="Genomic_DNA"/>
</dbReference>
<organism evidence="1 2">
    <name type="scientific">Pseudocohnilembus persalinus</name>
    <name type="common">Ciliate</name>
    <dbReference type="NCBI Taxonomy" id="266149"/>
    <lineage>
        <taxon>Eukaryota</taxon>
        <taxon>Sar</taxon>
        <taxon>Alveolata</taxon>
        <taxon>Ciliophora</taxon>
        <taxon>Intramacronucleata</taxon>
        <taxon>Oligohymenophorea</taxon>
        <taxon>Scuticociliatia</taxon>
        <taxon>Philasterida</taxon>
        <taxon>Pseudocohnilembidae</taxon>
        <taxon>Pseudocohnilembus</taxon>
    </lineage>
</organism>
<comment type="caution">
    <text evidence="1">The sequence shown here is derived from an EMBL/GenBank/DDBJ whole genome shotgun (WGS) entry which is preliminary data.</text>
</comment>
<dbReference type="Proteomes" id="UP000054937">
    <property type="component" value="Unassembled WGS sequence"/>
</dbReference>
<evidence type="ECO:0000313" key="1">
    <source>
        <dbReference type="EMBL" id="KRX02416.1"/>
    </source>
</evidence>
<sequence length="115" mass="13795">MPPPHQHYRNELQGPPIPVQNQCYDFRVNQTPTTDLYDSQFVDRYYKPSTIYKYGDYYQESHDNLARYPISRHQEPNIVSVDVNNGLSENENLDEHFRAYKDSLHNNIYTYIWCC</sequence>
<evidence type="ECO:0000313" key="2">
    <source>
        <dbReference type="Proteomes" id="UP000054937"/>
    </source>
</evidence>
<protein>
    <submittedName>
        <fullName evidence="1">Uncharacterized protein</fullName>
    </submittedName>
</protein>
<name>A0A0V0QK58_PSEPJ</name>
<accession>A0A0V0QK58</accession>
<gene>
    <name evidence="1" type="ORF">PPERSA_10033</name>
</gene>
<reference evidence="1 2" key="1">
    <citation type="journal article" date="2015" name="Sci. Rep.">
        <title>Genome of the facultative scuticociliatosis pathogen Pseudocohnilembus persalinus provides insight into its virulence through horizontal gene transfer.</title>
        <authorList>
            <person name="Xiong J."/>
            <person name="Wang G."/>
            <person name="Cheng J."/>
            <person name="Tian M."/>
            <person name="Pan X."/>
            <person name="Warren A."/>
            <person name="Jiang C."/>
            <person name="Yuan D."/>
            <person name="Miao W."/>
        </authorList>
    </citation>
    <scope>NUCLEOTIDE SEQUENCE [LARGE SCALE GENOMIC DNA]</scope>
    <source>
        <strain evidence="1">36N120E</strain>
    </source>
</reference>
<dbReference type="AlphaFoldDB" id="A0A0V0QK58"/>